<dbReference type="GO" id="GO:0016616">
    <property type="term" value="F:oxidoreductase activity, acting on the CH-OH group of donors, NAD or NADP as acceptor"/>
    <property type="evidence" value="ECO:0007669"/>
    <property type="project" value="InterPro"/>
</dbReference>
<evidence type="ECO:0000256" key="2">
    <source>
        <dbReference type="ARBA" id="ARBA00023027"/>
    </source>
</evidence>
<evidence type="ECO:0000259" key="4">
    <source>
        <dbReference type="SMART" id="SM00984"/>
    </source>
</evidence>
<keyword evidence="2" id="KW-0520">NAD</keyword>
<dbReference type="InterPro" id="IPR014027">
    <property type="entry name" value="UDP-Glc/GDP-Man_DH_C"/>
</dbReference>
<dbReference type="Gene3D" id="3.40.50.720">
    <property type="entry name" value="NAD(P)-binding Rossmann-like Domain"/>
    <property type="match status" value="2"/>
</dbReference>
<reference evidence="5 6" key="2">
    <citation type="journal article" date="2016" name="Int. J. Syst. Evol. Microbiol.">
        <title>Bacillus gobiensis sp. nov., isolated from a soil sample.</title>
        <authorList>
            <person name="Liu B."/>
            <person name="Liu G.H."/>
            <person name="Cetin S."/>
            <person name="Schumann P."/>
            <person name="Pan Z.Z."/>
            <person name="Chen Q.Q."/>
        </authorList>
    </citation>
    <scope>NUCLEOTIDE SEQUENCE [LARGE SCALE GENOMIC DNA]</scope>
    <source>
        <strain evidence="5 6">FJAT-4402</strain>
    </source>
</reference>
<dbReference type="PIRSF" id="PIRSF500136">
    <property type="entry name" value="UDP_ManNAc_DH"/>
    <property type="match status" value="1"/>
</dbReference>
<dbReference type="Proteomes" id="UP000067625">
    <property type="component" value="Chromosome"/>
</dbReference>
<feature type="domain" description="UDP-glucose/GDP-mannose dehydrogenase C-terminal" evidence="4">
    <location>
        <begin position="320"/>
        <end position="415"/>
    </location>
</feature>
<sequence length="421" mass="46992">MKASQPQSIAVIGLGFVGLPLCQLFLKKGYTLHGIDVNKEKLKNIAQGSVQNQDVDNDYLKQCINEKRFHLHDTGKGVTSAEAILICVPTPLTNKGEPELSYIKQAIANILPYLKHHQLISLESTTYPGTTEELLLPKLIEKGFQVGKDFYLAYSPERINPGSDVPLNKIPKVVGGMTPKCLEKASQIYQSVFDDVFEVSSTRTAEMTKLLENSQRFINISFINDFAILCEKMNIDIHEVIDAASTKPYGFTRYTPSAGIGGHCIPVDPLYLAWKAKEYEHETPFIKLSDEINKMMPTYVTNKIKGSLSSKTIHQSPSVLLVGVAYKKDVNDVRESAALPIIKLLQADGFHVDFYDPHVPSIFIDSKPYHSIDEESLSSSQYDIAVVLTDHSDLPYEKIYSSASYIIDKRNLFLPTLNDSV</sequence>
<dbReference type="SUPFAM" id="SSF52413">
    <property type="entry name" value="UDP-glucose/GDP-mannose dehydrogenase C-terminal domain"/>
    <property type="match status" value="1"/>
</dbReference>
<name>A0A0M3R9S3_9BACI</name>
<dbReference type="GO" id="GO:0016628">
    <property type="term" value="F:oxidoreductase activity, acting on the CH-CH group of donors, NAD or NADP as acceptor"/>
    <property type="evidence" value="ECO:0007669"/>
    <property type="project" value="InterPro"/>
</dbReference>
<dbReference type="GO" id="GO:0000271">
    <property type="term" value="P:polysaccharide biosynthetic process"/>
    <property type="evidence" value="ECO:0007669"/>
    <property type="project" value="InterPro"/>
</dbReference>
<dbReference type="InterPro" id="IPR008927">
    <property type="entry name" value="6-PGluconate_DH-like_C_sf"/>
</dbReference>
<gene>
    <name evidence="5" type="ORF">AM592_10150</name>
</gene>
<accession>A0A0M3R9S3</accession>
<dbReference type="Pfam" id="PF03720">
    <property type="entry name" value="UDPG_MGDP_dh_C"/>
    <property type="match status" value="1"/>
</dbReference>
<dbReference type="InterPro" id="IPR017476">
    <property type="entry name" value="UDP-Glc/GDP-Man"/>
</dbReference>
<comment type="similarity">
    <text evidence="3">Belongs to the UDP-glucose/GDP-mannose dehydrogenase family.</text>
</comment>
<dbReference type="NCBIfam" id="TIGR03026">
    <property type="entry name" value="NDP-sugDHase"/>
    <property type="match status" value="1"/>
</dbReference>
<evidence type="ECO:0000313" key="6">
    <source>
        <dbReference type="Proteomes" id="UP000067625"/>
    </source>
</evidence>
<dbReference type="InterPro" id="IPR028359">
    <property type="entry name" value="UDP_ManNAc/GlcNAc_DH"/>
</dbReference>
<evidence type="ECO:0000313" key="5">
    <source>
        <dbReference type="EMBL" id="ALC81926.1"/>
    </source>
</evidence>
<dbReference type="GO" id="GO:0051287">
    <property type="term" value="F:NAD binding"/>
    <property type="evidence" value="ECO:0007669"/>
    <property type="project" value="InterPro"/>
</dbReference>
<dbReference type="RefSeq" id="WP_053603703.1">
    <property type="nucleotide sequence ID" value="NZ_CP012600.1"/>
</dbReference>
<protein>
    <recommendedName>
        <fullName evidence="4">UDP-glucose/GDP-mannose dehydrogenase C-terminal domain-containing protein</fullName>
    </recommendedName>
</protein>
<keyword evidence="1" id="KW-0560">Oxidoreductase</keyword>
<dbReference type="Pfam" id="PF03721">
    <property type="entry name" value="UDPG_MGDP_dh_N"/>
    <property type="match status" value="1"/>
</dbReference>
<dbReference type="PANTHER" id="PTHR43491">
    <property type="entry name" value="UDP-N-ACETYL-D-MANNOSAMINE DEHYDROGENASE"/>
    <property type="match status" value="1"/>
</dbReference>
<organism evidence="5 6">
    <name type="scientific">Bacillus gobiensis</name>
    <dbReference type="NCBI Taxonomy" id="1441095"/>
    <lineage>
        <taxon>Bacteria</taxon>
        <taxon>Bacillati</taxon>
        <taxon>Bacillota</taxon>
        <taxon>Bacilli</taxon>
        <taxon>Bacillales</taxon>
        <taxon>Bacillaceae</taxon>
        <taxon>Bacillus</taxon>
    </lineage>
</organism>
<dbReference type="STRING" id="1441095.AM592_10150"/>
<dbReference type="SUPFAM" id="SSF51735">
    <property type="entry name" value="NAD(P)-binding Rossmann-fold domains"/>
    <property type="match status" value="1"/>
</dbReference>
<dbReference type="InterPro" id="IPR014026">
    <property type="entry name" value="UDP-Glc/GDP-Man_DH_dimer"/>
</dbReference>
<reference evidence="6" key="1">
    <citation type="submission" date="2015-08" db="EMBL/GenBank/DDBJ databases">
        <title>Genome sequencing project for genomic taxonomy and phylogenomics of Bacillus-like bacteria.</title>
        <authorList>
            <person name="Liu B."/>
            <person name="Wang J."/>
            <person name="Zhu Y."/>
            <person name="Liu G."/>
            <person name="Chen Q."/>
            <person name="Chen Z."/>
            <person name="Lan J."/>
            <person name="Che J."/>
            <person name="Ge C."/>
            <person name="Shi H."/>
            <person name="Pan Z."/>
            <person name="Liu X."/>
        </authorList>
    </citation>
    <scope>NUCLEOTIDE SEQUENCE [LARGE SCALE GENOMIC DNA]</scope>
    <source>
        <strain evidence="6">FJAT-4402</strain>
    </source>
</reference>
<dbReference type="SUPFAM" id="SSF48179">
    <property type="entry name" value="6-phosphogluconate dehydrogenase C-terminal domain-like"/>
    <property type="match status" value="1"/>
</dbReference>
<dbReference type="AlphaFoldDB" id="A0A0M3R9S3"/>
<keyword evidence="6" id="KW-1185">Reference proteome</keyword>
<dbReference type="OrthoDB" id="9803238at2"/>
<dbReference type="Pfam" id="PF00984">
    <property type="entry name" value="UDPG_MGDP_dh"/>
    <property type="match status" value="1"/>
</dbReference>
<evidence type="ECO:0000256" key="3">
    <source>
        <dbReference type="PIRNR" id="PIRNR000124"/>
    </source>
</evidence>
<dbReference type="InterPro" id="IPR036291">
    <property type="entry name" value="NAD(P)-bd_dom_sf"/>
</dbReference>
<dbReference type="PIRSF" id="PIRSF000124">
    <property type="entry name" value="UDPglc_GDPman_dh"/>
    <property type="match status" value="1"/>
</dbReference>
<dbReference type="PANTHER" id="PTHR43491:SF1">
    <property type="entry name" value="UDP-N-ACETYL-D-MANNOSAMINE DEHYDROGENASE"/>
    <property type="match status" value="1"/>
</dbReference>
<dbReference type="InterPro" id="IPR036220">
    <property type="entry name" value="UDP-Glc/GDP-Man_DH_C_sf"/>
</dbReference>
<dbReference type="SMART" id="SM00984">
    <property type="entry name" value="UDPG_MGDP_dh_C"/>
    <property type="match status" value="1"/>
</dbReference>
<dbReference type="PATRIC" id="fig|1441095.3.peg.2244"/>
<proteinExistence type="inferred from homology"/>
<dbReference type="EMBL" id="CP012600">
    <property type="protein sequence ID" value="ALC81926.1"/>
    <property type="molecule type" value="Genomic_DNA"/>
</dbReference>
<evidence type="ECO:0000256" key="1">
    <source>
        <dbReference type="ARBA" id="ARBA00023002"/>
    </source>
</evidence>
<dbReference type="InterPro" id="IPR001732">
    <property type="entry name" value="UDP-Glc/GDP-Man_DH_N"/>
</dbReference>